<dbReference type="EMBL" id="JAKWBI020000040">
    <property type="protein sequence ID" value="KAJ2905023.1"/>
    <property type="molecule type" value="Genomic_DNA"/>
</dbReference>
<evidence type="ECO:0000313" key="2">
    <source>
        <dbReference type="EMBL" id="KAJ2905023.1"/>
    </source>
</evidence>
<feature type="compositionally biased region" description="Basic residues" evidence="1">
    <location>
        <begin position="104"/>
        <end position="113"/>
    </location>
</feature>
<accession>A0AAD5RVD0</accession>
<protein>
    <submittedName>
        <fullName evidence="2">Uncharacterized protein</fullName>
    </submittedName>
</protein>
<keyword evidence="3" id="KW-1185">Reference proteome</keyword>
<feature type="region of interest" description="Disordered" evidence="1">
    <location>
        <begin position="93"/>
        <end position="119"/>
    </location>
</feature>
<gene>
    <name evidence="2" type="ORF">MKZ38_006679</name>
</gene>
<organism evidence="2 3">
    <name type="scientific">Zalerion maritima</name>
    <dbReference type="NCBI Taxonomy" id="339359"/>
    <lineage>
        <taxon>Eukaryota</taxon>
        <taxon>Fungi</taxon>
        <taxon>Dikarya</taxon>
        <taxon>Ascomycota</taxon>
        <taxon>Pezizomycotina</taxon>
        <taxon>Sordariomycetes</taxon>
        <taxon>Lulworthiomycetidae</taxon>
        <taxon>Lulworthiales</taxon>
        <taxon>Lulworthiaceae</taxon>
        <taxon>Zalerion</taxon>
    </lineage>
</organism>
<comment type="caution">
    <text evidence="2">The sequence shown here is derived from an EMBL/GenBank/DDBJ whole genome shotgun (WGS) entry which is preliminary data.</text>
</comment>
<feature type="compositionally biased region" description="Basic and acidic residues" evidence="1">
    <location>
        <begin position="93"/>
        <end position="103"/>
    </location>
</feature>
<dbReference type="AlphaFoldDB" id="A0AAD5RVD0"/>
<name>A0AAD5RVD0_9PEZI</name>
<evidence type="ECO:0000313" key="3">
    <source>
        <dbReference type="Proteomes" id="UP001201980"/>
    </source>
</evidence>
<reference evidence="2" key="1">
    <citation type="submission" date="2022-07" db="EMBL/GenBank/DDBJ databases">
        <title>Draft genome sequence of Zalerion maritima ATCC 34329, a (micro)plastics degrading marine fungus.</title>
        <authorList>
            <person name="Paco A."/>
            <person name="Goncalves M.F.M."/>
            <person name="Rocha-Santos T.A.P."/>
            <person name="Alves A."/>
        </authorList>
    </citation>
    <scope>NUCLEOTIDE SEQUENCE</scope>
    <source>
        <strain evidence="2">ATCC 34329</strain>
    </source>
</reference>
<dbReference type="Proteomes" id="UP001201980">
    <property type="component" value="Unassembled WGS sequence"/>
</dbReference>
<sequence length="131" mass="14571">MENCGENNKIVMMSAMMGFVSGVANRWMKFTTCIGAYDEMKTRIAMKRFSGWSVLAGQPATGVKHKNPVANGHGDGIVYANSHSLRYEYLEKKQVDAKPDQDSRKRRGGKRGWGRNTHSFSIAGLTPQLLC</sequence>
<evidence type="ECO:0000256" key="1">
    <source>
        <dbReference type="SAM" id="MobiDB-lite"/>
    </source>
</evidence>
<proteinExistence type="predicted"/>